<dbReference type="Proteomes" id="UP000249467">
    <property type="component" value="Unassembled WGS sequence"/>
</dbReference>
<name>A0A2W4W603_9CYAN</name>
<gene>
    <name evidence="1" type="ORF">DCF19_11690</name>
</gene>
<evidence type="ECO:0000313" key="2">
    <source>
        <dbReference type="Proteomes" id="UP000249467"/>
    </source>
</evidence>
<dbReference type="AlphaFoldDB" id="A0A2W4W603"/>
<reference evidence="1 2" key="2">
    <citation type="submission" date="2018-06" db="EMBL/GenBank/DDBJ databases">
        <title>Metagenomic assembly of (sub)arctic Cyanobacteria and their associated microbiome from non-axenic cultures.</title>
        <authorList>
            <person name="Baurain D."/>
        </authorList>
    </citation>
    <scope>NUCLEOTIDE SEQUENCE [LARGE SCALE GENOMIC DNA]</scope>
    <source>
        <strain evidence="1">ULC066bin1</strain>
    </source>
</reference>
<organism evidence="1 2">
    <name type="scientific">Pseudanabaena frigida</name>
    <dbReference type="NCBI Taxonomy" id="945775"/>
    <lineage>
        <taxon>Bacteria</taxon>
        <taxon>Bacillati</taxon>
        <taxon>Cyanobacteriota</taxon>
        <taxon>Cyanophyceae</taxon>
        <taxon>Pseudanabaenales</taxon>
        <taxon>Pseudanabaenaceae</taxon>
        <taxon>Pseudanabaena</taxon>
    </lineage>
</organism>
<comment type="caution">
    <text evidence="1">The sequence shown here is derived from an EMBL/GenBank/DDBJ whole genome shotgun (WGS) entry which is preliminary data.</text>
</comment>
<proteinExistence type="predicted"/>
<accession>A0A2W4W603</accession>
<reference evidence="1 2" key="1">
    <citation type="submission" date="2018-04" db="EMBL/GenBank/DDBJ databases">
        <authorList>
            <person name="Go L.Y."/>
            <person name="Mitchell J.A."/>
        </authorList>
    </citation>
    <scope>NUCLEOTIDE SEQUENCE [LARGE SCALE GENOMIC DNA]</scope>
    <source>
        <strain evidence="1">ULC066bin1</strain>
    </source>
</reference>
<protein>
    <submittedName>
        <fullName evidence="1">Uncharacterized protein</fullName>
    </submittedName>
</protein>
<evidence type="ECO:0000313" key="1">
    <source>
        <dbReference type="EMBL" id="PZO40553.1"/>
    </source>
</evidence>
<sequence>MSFYLQEINLLYPDGNTVFTYDTILFLEIQIKSTVYRLGIVGLIATRNIKPQMIKALIYTSYIFSGFG</sequence>
<dbReference type="EMBL" id="QBML01000014">
    <property type="protein sequence ID" value="PZO40553.1"/>
    <property type="molecule type" value="Genomic_DNA"/>
</dbReference>